<evidence type="ECO:0000313" key="5">
    <source>
        <dbReference type="EMBL" id="POI33653.1"/>
    </source>
</evidence>
<evidence type="ECO:0000313" key="6">
    <source>
        <dbReference type="Proteomes" id="UP000237246"/>
    </source>
</evidence>
<dbReference type="PANTHER" id="PTHR15416">
    <property type="entry name" value="CAMP-DEPENDENT PROTEIN KINASE INHIBITOR/PKI"/>
    <property type="match status" value="1"/>
</dbReference>
<dbReference type="EMBL" id="PPHD01003134">
    <property type="protein sequence ID" value="POI33653.1"/>
    <property type="molecule type" value="Genomic_DNA"/>
</dbReference>
<keyword evidence="6" id="KW-1185">Reference proteome</keyword>
<dbReference type="InterPro" id="IPR004171">
    <property type="entry name" value="cAMP_dep_PKI"/>
</dbReference>
<dbReference type="OrthoDB" id="9934738at2759"/>
<comment type="function">
    <text evidence="1">Extremely potent competitive inhibitor of cAMP-dependent protein kinase activity, this protein interacts with the catalytic subunit of the enzyme after the cAMP-induced dissociation of its regulatory chains.</text>
</comment>
<dbReference type="AlphaFoldDB" id="A0A2P4TBB5"/>
<accession>A0A2P4TBB5</accession>
<organism evidence="5 6">
    <name type="scientific">Bambusicola thoracicus</name>
    <name type="common">Chinese bamboo-partridge</name>
    <name type="synonym">Perdix thoracica</name>
    <dbReference type="NCBI Taxonomy" id="9083"/>
    <lineage>
        <taxon>Eukaryota</taxon>
        <taxon>Metazoa</taxon>
        <taxon>Chordata</taxon>
        <taxon>Craniata</taxon>
        <taxon>Vertebrata</taxon>
        <taxon>Euteleostomi</taxon>
        <taxon>Archelosauria</taxon>
        <taxon>Archosauria</taxon>
        <taxon>Dinosauria</taxon>
        <taxon>Saurischia</taxon>
        <taxon>Theropoda</taxon>
        <taxon>Coelurosauria</taxon>
        <taxon>Aves</taxon>
        <taxon>Neognathae</taxon>
        <taxon>Galloanserae</taxon>
        <taxon>Galliformes</taxon>
        <taxon>Phasianidae</taxon>
        <taxon>Perdicinae</taxon>
        <taxon>Bambusicola</taxon>
    </lineage>
</organism>
<evidence type="ECO:0000256" key="3">
    <source>
        <dbReference type="ARBA" id="ARBA00023013"/>
    </source>
</evidence>
<name>A0A2P4TBB5_BAMTH</name>
<sequence>VLLCGYLLAMTDVESTYADFIASGRTGRRNALHDILVSSPGGNSSELALKLSELDINKAVSFYFVLVIGGRRVRVLQARFLWSKVNHSSFCCILQREKEMHNKIPVSKLGRPKGRQQSKKADI</sequence>
<gene>
    <name evidence="5" type="ORF">CIB84_002595</name>
</gene>
<evidence type="ECO:0000256" key="2">
    <source>
        <dbReference type="ARBA" id="ARBA00006393"/>
    </source>
</evidence>
<protein>
    <submittedName>
        <fullName evidence="5">Uncharacterized protein</fullName>
    </submittedName>
</protein>
<proteinExistence type="inferred from homology"/>
<dbReference type="Pfam" id="PF02827">
    <property type="entry name" value="PKI"/>
    <property type="match status" value="1"/>
</dbReference>
<dbReference type="Proteomes" id="UP000237246">
    <property type="component" value="Unassembled WGS sequence"/>
</dbReference>
<keyword evidence="3" id="KW-0649">Protein kinase inhibitor</keyword>
<comment type="caution">
    <text evidence="5">The sequence shown here is derived from an EMBL/GenBank/DDBJ whole genome shotgun (WGS) entry which is preliminary data.</text>
</comment>
<feature type="compositionally biased region" description="Basic residues" evidence="4">
    <location>
        <begin position="110"/>
        <end position="123"/>
    </location>
</feature>
<feature type="non-terminal residue" evidence="5">
    <location>
        <position position="1"/>
    </location>
</feature>
<evidence type="ECO:0000256" key="4">
    <source>
        <dbReference type="SAM" id="MobiDB-lite"/>
    </source>
</evidence>
<evidence type="ECO:0000256" key="1">
    <source>
        <dbReference type="ARBA" id="ARBA00002844"/>
    </source>
</evidence>
<dbReference type="GO" id="GO:0004862">
    <property type="term" value="F:cAMP-dependent protein kinase inhibitor activity"/>
    <property type="evidence" value="ECO:0007669"/>
    <property type="project" value="InterPro"/>
</dbReference>
<feature type="region of interest" description="Disordered" evidence="4">
    <location>
        <begin position="104"/>
        <end position="123"/>
    </location>
</feature>
<reference evidence="5 6" key="1">
    <citation type="submission" date="2018-01" db="EMBL/GenBank/DDBJ databases">
        <title>Comparison of the Chinese Bamboo Partridge and Red Junglefowl genome sequences highlights the importance of demography in genome evolution.</title>
        <authorList>
            <person name="Tiley G.P."/>
            <person name="Kimball R.T."/>
            <person name="Braun E.L."/>
            <person name="Burleigh J.G."/>
        </authorList>
    </citation>
    <scope>NUCLEOTIDE SEQUENCE [LARGE SCALE GENOMIC DNA]</scope>
    <source>
        <strain evidence="5">RTK389</strain>
        <tissue evidence="5">Blood</tissue>
    </source>
</reference>
<comment type="similarity">
    <text evidence="2">Belongs to the PKI family.</text>
</comment>